<feature type="non-terminal residue" evidence="1">
    <location>
        <position position="1"/>
    </location>
</feature>
<name>X1DNL6_9ZZZZ</name>
<accession>X1DNL6</accession>
<protein>
    <submittedName>
        <fullName evidence="1">Uncharacterized protein</fullName>
    </submittedName>
</protein>
<comment type="caution">
    <text evidence="1">The sequence shown here is derived from an EMBL/GenBank/DDBJ whole genome shotgun (WGS) entry which is preliminary data.</text>
</comment>
<reference evidence="1" key="1">
    <citation type="journal article" date="2014" name="Front. Microbiol.">
        <title>High frequency of phylogenetically diverse reductive dehalogenase-homologous genes in deep subseafloor sedimentary metagenomes.</title>
        <authorList>
            <person name="Kawai M."/>
            <person name="Futagami T."/>
            <person name="Toyoda A."/>
            <person name="Takaki Y."/>
            <person name="Nishi S."/>
            <person name="Hori S."/>
            <person name="Arai W."/>
            <person name="Tsubouchi T."/>
            <person name="Morono Y."/>
            <person name="Uchiyama I."/>
            <person name="Ito T."/>
            <person name="Fujiyama A."/>
            <person name="Inagaki F."/>
            <person name="Takami H."/>
        </authorList>
    </citation>
    <scope>NUCLEOTIDE SEQUENCE</scope>
    <source>
        <strain evidence="1">Expedition CK06-06</strain>
    </source>
</reference>
<proteinExistence type="predicted"/>
<organism evidence="1">
    <name type="scientific">marine sediment metagenome</name>
    <dbReference type="NCBI Taxonomy" id="412755"/>
    <lineage>
        <taxon>unclassified sequences</taxon>
        <taxon>metagenomes</taxon>
        <taxon>ecological metagenomes</taxon>
    </lineage>
</organism>
<dbReference type="EMBL" id="BART01037307">
    <property type="protein sequence ID" value="GAH06579.1"/>
    <property type="molecule type" value="Genomic_DNA"/>
</dbReference>
<sequence>PIYAMPMLKAGYNASKAHCGQSGYQNHRDYLSNI</sequence>
<dbReference type="AlphaFoldDB" id="X1DNL6"/>
<evidence type="ECO:0000313" key="1">
    <source>
        <dbReference type="EMBL" id="GAH06579.1"/>
    </source>
</evidence>
<gene>
    <name evidence="1" type="ORF">S01H4_62479</name>
</gene>